<protein>
    <submittedName>
        <fullName evidence="1">Uncharacterized protein</fullName>
    </submittedName>
</protein>
<accession>A0A6J7W711</accession>
<organism evidence="1">
    <name type="scientific">uncultured Caudovirales phage</name>
    <dbReference type="NCBI Taxonomy" id="2100421"/>
    <lineage>
        <taxon>Viruses</taxon>
        <taxon>Duplodnaviria</taxon>
        <taxon>Heunggongvirae</taxon>
        <taxon>Uroviricota</taxon>
        <taxon>Caudoviricetes</taxon>
        <taxon>Peduoviridae</taxon>
        <taxon>Maltschvirus</taxon>
        <taxon>Maltschvirus maltsch</taxon>
    </lineage>
</organism>
<reference evidence="1" key="1">
    <citation type="submission" date="2020-05" db="EMBL/GenBank/DDBJ databases">
        <authorList>
            <person name="Chiriac C."/>
            <person name="Salcher M."/>
            <person name="Ghai R."/>
            <person name="Kavagutti S V."/>
        </authorList>
    </citation>
    <scope>NUCLEOTIDE SEQUENCE</scope>
</reference>
<proteinExistence type="predicted"/>
<gene>
    <name evidence="1" type="ORF">UFOVP150_70</name>
</gene>
<evidence type="ECO:0000313" key="1">
    <source>
        <dbReference type="EMBL" id="CAB5156468.1"/>
    </source>
</evidence>
<name>A0A6J7W711_9CAUD</name>
<sequence length="59" mass="7182">MDKDTYCDFSCWFLRNYGEMILDPSYEAMQLAAYHAWVSSRLEQKMKQEKLDSYCDNRR</sequence>
<dbReference type="EMBL" id="LR798199">
    <property type="protein sequence ID" value="CAB5156468.1"/>
    <property type="molecule type" value="Genomic_DNA"/>
</dbReference>